<feature type="non-terminal residue" evidence="1">
    <location>
        <position position="18"/>
    </location>
</feature>
<keyword evidence="2" id="KW-1185">Reference proteome</keyword>
<name>A0A8X6NRC7_NEPPI</name>
<organism evidence="1 2">
    <name type="scientific">Nephila pilipes</name>
    <name type="common">Giant wood spider</name>
    <name type="synonym">Nephila maculata</name>
    <dbReference type="NCBI Taxonomy" id="299642"/>
    <lineage>
        <taxon>Eukaryota</taxon>
        <taxon>Metazoa</taxon>
        <taxon>Ecdysozoa</taxon>
        <taxon>Arthropoda</taxon>
        <taxon>Chelicerata</taxon>
        <taxon>Arachnida</taxon>
        <taxon>Araneae</taxon>
        <taxon>Araneomorphae</taxon>
        <taxon>Entelegynae</taxon>
        <taxon>Araneoidea</taxon>
        <taxon>Nephilidae</taxon>
        <taxon>Nephila</taxon>
    </lineage>
</organism>
<protein>
    <submittedName>
        <fullName evidence="1">Uncharacterized protein</fullName>
    </submittedName>
</protein>
<proteinExistence type="predicted"/>
<dbReference type="Proteomes" id="UP000887013">
    <property type="component" value="Unassembled WGS sequence"/>
</dbReference>
<reference evidence="1" key="1">
    <citation type="submission" date="2020-08" db="EMBL/GenBank/DDBJ databases">
        <title>Multicomponent nature underlies the extraordinary mechanical properties of spider dragline silk.</title>
        <authorList>
            <person name="Kono N."/>
            <person name="Nakamura H."/>
            <person name="Mori M."/>
            <person name="Yoshida Y."/>
            <person name="Ohtoshi R."/>
            <person name="Malay A.D."/>
            <person name="Moran D.A.P."/>
            <person name="Tomita M."/>
            <person name="Numata K."/>
            <person name="Arakawa K."/>
        </authorList>
    </citation>
    <scope>NUCLEOTIDE SEQUENCE</scope>
</reference>
<evidence type="ECO:0000313" key="2">
    <source>
        <dbReference type="Proteomes" id="UP000887013"/>
    </source>
</evidence>
<evidence type="ECO:0000313" key="1">
    <source>
        <dbReference type="EMBL" id="GFT26721.1"/>
    </source>
</evidence>
<accession>A0A8X6NRC7</accession>
<dbReference type="EMBL" id="BMAW01060563">
    <property type="protein sequence ID" value="GFT26721.1"/>
    <property type="molecule type" value="Genomic_DNA"/>
</dbReference>
<comment type="caution">
    <text evidence="1">The sequence shown here is derived from an EMBL/GenBank/DDBJ whole genome shotgun (WGS) entry which is preliminary data.</text>
</comment>
<gene>
    <name evidence="1" type="ORF">NPIL_70751</name>
</gene>
<dbReference type="AlphaFoldDB" id="A0A8X6NRC7"/>
<sequence>FHPGDTVSLDKVGSLLEE</sequence>